<evidence type="ECO:0000256" key="1">
    <source>
        <dbReference type="ARBA" id="ARBA00004651"/>
    </source>
</evidence>
<dbReference type="CDD" id="cd06173">
    <property type="entry name" value="MFS_MefA_like"/>
    <property type="match status" value="1"/>
</dbReference>
<evidence type="ECO:0000256" key="6">
    <source>
        <dbReference type="ARBA" id="ARBA00023136"/>
    </source>
</evidence>
<dbReference type="PANTHER" id="PTHR43266:SF10">
    <property type="entry name" value="BACILYSIN EXPORTER BACE-RELATED"/>
    <property type="match status" value="1"/>
</dbReference>
<evidence type="ECO:0000256" key="7">
    <source>
        <dbReference type="SAM" id="Phobius"/>
    </source>
</evidence>
<keyword evidence="2" id="KW-0813">Transport</keyword>
<dbReference type="Pfam" id="PF05977">
    <property type="entry name" value="MFS_3"/>
    <property type="match status" value="1"/>
</dbReference>
<evidence type="ECO:0000256" key="3">
    <source>
        <dbReference type="ARBA" id="ARBA00022475"/>
    </source>
</evidence>
<feature type="domain" description="Major facilitator superfamily (MFS) profile" evidence="8">
    <location>
        <begin position="216"/>
        <end position="410"/>
    </location>
</feature>
<organism evidence="9 10">
    <name type="scientific">Sporosarcina contaminans</name>
    <dbReference type="NCBI Taxonomy" id="633403"/>
    <lineage>
        <taxon>Bacteria</taxon>
        <taxon>Bacillati</taxon>
        <taxon>Bacillota</taxon>
        <taxon>Bacilli</taxon>
        <taxon>Bacillales</taxon>
        <taxon>Caryophanaceae</taxon>
        <taxon>Sporosarcina</taxon>
    </lineage>
</organism>
<sequence>MHRNPVLKCKSFVSLWIGSAVSELGGAFGTFCNTVLVYELTGSKMALGSMWLLYYIPSILLQLISGPFIDKWSRKWIMVFSQWTRAAVFLLPLAILSFGTIEIWLIYLLQIVIGLITPLYVPASQAITPTIVEKDQLPSANAYLDGTTRLMLFLAPVLGGSFIELIGVRPTLATVCILLTMSGFTLLFVSEKKLELTVRKTWLSQFQNGIRYFFRQQIIVWLSFFLAVVQFGVGATMVITLPYITEVLKGDYQEYGIFMASFPCGYVIGSIIIGKFSKMGRRKLMLGALVIGGSTYIALGLTKMLSFAIFIEMTAGIAMAIFSIHNLSICQQVIPNQMMGKVSSVRLAIIRTSMLLGILAGGIISELWGVRPLYLLVGFTIVSVSVAGIYIPFFKFIDHPIKVVFDQNNF</sequence>
<evidence type="ECO:0000256" key="5">
    <source>
        <dbReference type="ARBA" id="ARBA00022989"/>
    </source>
</evidence>
<feature type="transmembrane region" description="Helical" evidence="7">
    <location>
        <begin position="12"/>
        <end position="38"/>
    </location>
</feature>
<feature type="transmembrane region" description="Helical" evidence="7">
    <location>
        <begin position="284"/>
        <end position="301"/>
    </location>
</feature>
<gene>
    <name evidence="9" type="ORF">ACFQ38_10235</name>
</gene>
<proteinExistence type="predicted"/>
<dbReference type="RefSeq" id="WP_381480656.1">
    <property type="nucleotide sequence ID" value="NZ_JBHTLT010000047.1"/>
</dbReference>
<feature type="transmembrane region" description="Helical" evidence="7">
    <location>
        <begin position="218"/>
        <end position="244"/>
    </location>
</feature>
<dbReference type="EMBL" id="JBHTLT010000047">
    <property type="protein sequence ID" value="MFD1205476.1"/>
    <property type="molecule type" value="Genomic_DNA"/>
</dbReference>
<feature type="transmembrane region" description="Helical" evidence="7">
    <location>
        <begin position="307"/>
        <end position="327"/>
    </location>
</feature>
<name>A0ABW3TXA4_9BACL</name>
<dbReference type="PROSITE" id="PS50850">
    <property type="entry name" value="MFS"/>
    <property type="match status" value="1"/>
</dbReference>
<dbReference type="PANTHER" id="PTHR43266">
    <property type="entry name" value="MACROLIDE-EFFLUX PROTEIN"/>
    <property type="match status" value="1"/>
</dbReference>
<reference evidence="10" key="1">
    <citation type="journal article" date="2019" name="Int. J. Syst. Evol. Microbiol.">
        <title>The Global Catalogue of Microorganisms (GCM) 10K type strain sequencing project: providing services to taxonomists for standard genome sequencing and annotation.</title>
        <authorList>
            <consortium name="The Broad Institute Genomics Platform"/>
            <consortium name="The Broad Institute Genome Sequencing Center for Infectious Disease"/>
            <person name="Wu L."/>
            <person name="Ma J."/>
        </authorList>
    </citation>
    <scope>NUCLEOTIDE SEQUENCE [LARGE SCALE GENOMIC DNA]</scope>
    <source>
        <strain evidence="10">CCUG 53915</strain>
    </source>
</reference>
<dbReference type="Proteomes" id="UP001597231">
    <property type="component" value="Unassembled WGS sequence"/>
</dbReference>
<accession>A0ABW3TXA4</accession>
<feature type="transmembrane region" description="Helical" evidence="7">
    <location>
        <begin position="348"/>
        <end position="368"/>
    </location>
</feature>
<protein>
    <submittedName>
        <fullName evidence="9">MFS transporter</fullName>
    </submittedName>
</protein>
<keyword evidence="6 7" id="KW-0472">Membrane</keyword>
<evidence type="ECO:0000256" key="4">
    <source>
        <dbReference type="ARBA" id="ARBA00022692"/>
    </source>
</evidence>
<comment type="subcellular location">
    <subcellularLocation>
        <location evidence="1">Cell membrane</location>
        <topology evidence="1">Multi-pass membrane protein</topology>
    </subcellularLocation>
</comment>
<feature type="transmembrane region" description="Helical" evidence="7">
    <location>
        <begin position="50"/>
        <end position="69"/>
    </location>
</feature>
<evidence type="ECO:0000256" key="2">
    <source>
        <dbReference type="ARBA" id="ARBA00022448"/>
    </source>
</evidence>
<dbReference type="InterPro" id="IPR020846">
    <property type="entry name" value="MFS_dom"/>
</dbReference>
<feature type="transmembrane region" description="Helical" evidence="7">
    <location>
        <begin position="374"/>
        <end position="393"/>
    </location>
</feature>
<comment type="caution">
    <text evidence="9">The sequence shown here is derived from an EMBL/GenBank/DDBJ whole genome shotgun (WGS) entry which is preliminary data.</text>
</comment>
<evidence type="ECO:0000313" key="9">
    <source>
        <dbReference type="EMBL" id="MFD1205476.1"/>
    </source>
</evidence>
<evidence type="ECO:0000313" key="10">
    <source>
        <dbReference type="Proteomes" id="UP001597231"/>
    </source>
</evidence>
<dbReference type="SUPFAM" id="SSF103473">
    <property type="entry name" value="MFS general substrate transporter"/>
    <property type="match status" value="1"/>
</dbReference>
<keyword evidence="5 7" id="KW-1133">Transmembrane helix</keyword>
<keyword evidence="4 7" id="KW-0812">Transmembrane</keyword>
<keyword evidence="3" id="KW-1003">Cell membrane</keyword>
<dbReference type="Gene3D" id="1.20.1250.20">
    <property type="entry name" value="MFS general substrate transporter like domains"/>
    <property type="match status" value="1"/>
</dbReference>
<feature type="transmembrane region" description="Helical" evidence="7">
    <location>
        <begin position="256"/>
        <end position="277"/>
    </location>
</feature>
<keyword evidence="10" id="KW-1185">Reference proteome</keyword>
<dbReference type="InterPro" id="IPR036259">
    <property type="entry name" value="MFS_trans_sf"/>
</dbReference>
<evidence type="ECO:0000259" key="8">
    <source>
        <dbReference type="PROSITE" id="PS50850"/>
    </source>
</evidence>
<dbReference type="InterPro" id="IPR010290">
    <property type="entry name" value="TM_effector"/>
</dbReference>
<feature type="transmembrane region" description="Helical" evidence="7">
    <location>
        <begin position="172"/>
        <end position="190"/>
    </location>
</feature>